<accession>A0AAW0BVZ4</accession>
<dbReference type="Pfam" id="PF22041">
    <property type="entry name" value="GST_C_7"/>
    <property type="match status" value="1"/>
</dbReference>
<evidence type="ECO:0000313" key="5">
    <source>
        <dbReference type="Proteomes" id="UP001383192"/>
    </source>
</evidence>
<evidence type="ECO:0000259" key="2">
    <source>
        <dbReference type="PROSITE" id="PS50404"/>
    </source>
</evidence>
<dbReference type="EMBL" id="JAYKXP010000071">
    <property type="protein sequence ID" value="KAK7031058.1"/>
    <property type="molecule type" value="Genomic_DNA"/>
</dbReference>
<proteinExistence type="inferred from homology"/>
<dbReference type="SUPFAM" id="SSF47616">
    <property type="entry name" value="GST C-terminal domain-like"/>
    <property type="match status" value="1"/>
</dbReference>
<dbReference type="SUPFAM" id="SSF52833">
    <property type="entry name" value="Thioredoxin-like"/>
    <property type="match status" value="1"/>
</dbReference>
<feature type="domain" description="GST C-terminal" evidence="3">
    <location>
        <begin position="104"/>
        <end position="242"/>
    </location>
</feature>
<dbReference type="PANTHER" id="PTHR44051">
    <property type="entry name" value="GLUTATHIONE S-TRANSFERASE-RELATED"/>
    <property type="match status" value="1"/>
</dbReference>
<evidence type="ECO:0000313" key="4">
    <source>
        <dbReference type="EMBL" id="KAK7031058.1"/>
    </source>
</evidence>
<comment type="caution">
    <text evidence="4">The sequence shown here is derived from an EMBL/GenBank/DDBJ whole genome shotgun (WGS) entry which is preliminary data.</text>
</comment>
<sequence length="242" mass="28122">MPIPIRLYDIPNKHGKAWSPNLLKAMYTLNYKQIPYERIWTEYPDIENTSKSINALPTTIKNGKPLYTLPAIHDPNTGITIADSIQIAEYLDKTYPNPERMVVPPGTGALQRAFLEVFSAKVIPPLLQLLMSRTAGSLNPRSEEYFRRNKPYTEVELIGEERKEVWNQVEEAYGVLDSWLRKEDRYFMRDKVSFADLQVAGSLVWMREILGEESDEWKSVCAWHDGRWGRLVKDLEVYERLT</sequence>
<dbReference type="InterPro" id="IPR036249">
    <property type="entry name" value="Thioredoxin-like_sf"/>
</dbReference>
<dbReference type="AlphaFoldDB" id="A0AAW0BVZ4"/>
<dbReference type="PROSITE" id="PS50404">
    <property type="entry name" value="GST_NTER"/>
    <property type="match status" value="1"/>
</dbReference>
<dbReference type="InterPro" id="IPR004045">
    <property type="entry name" value="Glutathione_S-Trfase_N"/>
</dbReference>
<dbReference type="PANTHER" id="PTHR44051:SF21">
    <property type="entry name" value="GLUTATHIONE S-TRANSFERASE FAMILY PROTEIN"/>
    <property type="match status" value="1"/>
</dbReference>
<dbReference type="InterPro" id="IPR010987">
    <property type="entry name" value="Glutathione-S-Trfase_C-like"/>
</dbReference>
<evidence type="ECO:0000259" key="3">
    <source>
        <dbReference type="PROSITE" id="PS50405"/>
    </source>
</evidence>
<name>A0AAW0BVZ4_9AGAR</name>
<comment type="similarity">
    <text evidence="1">Belongs to the GST superfamily.</text>
</comment>
<keyword evidence="5" id="KW-1185">Reference proteome</keyword>
<evidence type="ECO:0000256" key="1">
    <source>
        <dbReference type="ARBA" id="ARBA00007409"/>
    </source>
</evidence>
<feature type="domain" description="GST N-terminal" evidence="2">
    <location>
        <begin position="9"/>
        <end position="99"/>
    </location>
</feature>
<dbReference type="InterPro" id="IPR036282">
    <property type="entry name" value="Glutathione-S-Trfase_C_sf"/>
</dbReference>
<dbReference type="Proteomes" id="UP001383192">
    <property type="component" value="Unassembled WGS sequence"/>
</dbReference>
<reference evidence="4 5" key="1">
    <citation type="submission" date="2024-01" db="EMBL/GenBank/DDBJ databases">
        <title>A draft genome for a cacao thread blight-causing isolate of Paramarasmius palmivorus.</title>
        <authorList>
            <person name="Baruah I.K."/>
            <person name="Bukari Y."/>
            <person name="Amoako-Attah I."/>
            <person name="Meinhardt L.W."/>
            <person name="Bailey B.A."/>
            <person name="Cohen S.P."/>
        </authorList>
    </citation>
    <scope>NUCLEOTIDE SEQUENCE [LARGE SCALE GENOMIC DNA]</scope>
    <source>
        <strain evidence="4 5">GH-12</strain>
    </source>
</reference>
<protein>
    <recommendedName>
        <fullName evidence="6">GST N-terminal domain-containing protein</fullName>
    </recommendedName>
</protein>
<dbReference type="PROSITE" id="PS50405">
    <property type="entry name" value="GST_CTER"/>
    <property type="match status" value="1"/>
</dbReference>
<organism evidence="4 5">
    <name type="scientific">Paramarasmius palmivorus</name>
    <dbReference type="NCBI Taxonomy" id="297713"/>
    <lineage>
        <taxon>Eukaryota</taxon>
        <taxon>Fungi</taxon>
        <taxon>Dikarya</taxon>
        <taxon>Basidiomycota</taxon>
        <taxon>Agaricomycotina</taxon>
        <taxon>Agaricomycetes</taxon>
        <taxon>Agaricomycetidae</taxon>
        <taxon>Agaricales</taxon>
        <taxon>Marasmiineae</taxon>
        <taxon>Marasmiaceae</taxon>
        <taxon>Paramarasmius</taxon>
    </lineage>
</organism>
<gene>
    <name evidence="4" type="ORF">VNI00_013657</name>
</gene>
<dbReference type="Gene3D" id="3.40.30.10">
    <property type="entry name" value="Glutaredoxin"/>
    <property type="match status" value="1"/>
</dbReference>
<dbReference type="Gene3D" id="1.20.1050.10">
    <property type="match status" value="1"/>
</dbReference>
<dbReference type="Pfam" id="PF13409">
    <property type="entry name" value="GST_N_2"/>
    <property type="match status" value="1"/>
</dbReference>
<evidence type="ECO:0008006" key="6">
    <source>
        <dbReference type="Google" id="ProtNLM"/>
    </source>
</evidence>
<dbReference type="InterPro" id="IPR054416">
    <property type="entry name" value="GST_UstS-like_C"/>
</dbReference>